<evidence type="ECO:0000313" key="9">
    <source>
        <dbReference type="Proteomes" id="UP001232973"/>
    </source>
</evidence>
<dbReference type="InterPro" id="IPR016032">
    <property type="entry name" value="Sig_transdc_resp-reg_C-effctor"/>
</dbReference>
<dbReference type="InterPro" id="IPR013325">
    <property type="entry name" value="RNA_pol_sigma_r2"/>
</dbReference>
<dbReference type="InterPro" id="IPR000792">
    <property type="entry name" value="Tscrpt_reg_LuxR_C"/>
</dbReference>
<dbReference type="InterPro" id="IPR013249">
    <property type="entry name" value="RNA_pol_sigma70_r4_t2"/>
</dbReference>
<dbReference type="RefSeq" id="WP_274457038.1">
    <property type="nucleotide sequence ID" value="NZ_CP067097.1"/>
</dbReference>
<dbReference type="Proteomes" id="UP001232973">
    <property type="component" value="Unassembled WGS sequence"/>
</dbReference>
<dbReference type="InterPro" id="IPR036388">
    <property type="entry name" value="WH-like_DNA-bd_sf"/>
</dbReference>
<gene>
    <name evidence="8" type="ORF">J2S03_001208</name>
</gene>
<feature type="domain" description="HTH luxR-type" evidence="7">
    <location>
        <begin position="177"/>
        <end position="225"/>
    </location>
</feature>
<comment type="caution">
    <text evidence="8">The sequence shown here is derived from an EMBL/GenBank/DDBJ whole genome shotgun (WGS) entry which is preliminary data.</text>
</comment>
<accession>A0ABT9XI42</accession>
<protein>
    <recommendedName>
        <fullName evidence="2">RNA polymerase sigma factor SigS</fullName>
    </recommendedName>
</protein>
<dbReference type="NCBIfam" id="TIGR02937">
    <property type="entry name" value="sigma70-ECF"/>
    <property type="match status" value="1"/>
</dbReference>
<keyword evidence="3" id="KW-0805">Transcription regulation</keyword>
<comment type="function">
    <text evidence="5">Sigma factors are initiation factors that promote the attachment of RNA polymerase to specific initiation sites and are then released. Sigma-S contributes to the protection against external stress, thus playing a role in cellular fitness and survival.</text>
</comment>
<dbReference type="SUPFAM" id="SSF46894">
    <property type="entry name" value="C-terminal effector domain of the bipartite response regulators"/>
    <property type="match status" value="1"/>
</dbReference>
<dbReference type="PANTHER" id="PTHR30376:SF3">
    <property type="entry name" value="RNA POLYMERASE SIGMA FACTOR RPOH"/>
    <property type="match status" value="1"/>
</dbReference>
<name>A0ABT9XI42_9BACL</name>
<comment type="similarity">
    <text evidence="1">Belongs to the sigma-70 factor family.</text>
</comment>
<reference evidence="8 9" key="1">
    <citation type="submission" date="2023-07" db="EMBL/GenBank/DDBJ databases">
        <title>Genomic Encyclopedia of Type Strains, Phase IV (KMG-IV): sequencing the most valuable type-strain genomes for metagenomic binning, comparative biology and taxonomic classification.</title>
        <authorList>
            <person name="Goeker M."/>
        </authorList>
    </citation>
    <scope>NUCLEOTIDE SEQUENCE [LARGE SCALE GENOMIC DNA]</scope>
    <source>
        <strain evidence="8 9">DSM 4006</strain>
    </source>
</reference>
<dbReference type="EMBL" id="JAUSTP010000007">
    <property type="protein sequence ID" value="MDQ0189376.1"/>
    <property type="molecule type" value="Genomic_DNA"/>
</dbReference>
<dbReference type="PRINTS" id="PR00038">
    <property type="entry name" value="HTHLUXR"/>
</dbReference>
<dbReference type="InterPro" id="IPR007627">
    <property type="entry name" value="RNA_pol_sigma70_r2"/>
</dbReference>
<dbReference type="Pfam" id="PF08281">
    <property type="entry name" value="Sigma70_r4_2"/>
    <property type="match status" value="1"/>
</dbReference>
<keyword evidence="4" id="KW-0804">Transcription</keyword>
<dbReference type="SMART" id="SM00421">
    <property type="entry name" value="HTH_LUXR"/>
    <property type="match status" value="1"/>
</dbReference>
<dbReference type="PANTHER" id="PTHR30376">
    <property type="entry name" value="SIGMA FACTOR RPOH HEAT SHOCK RELATED"/>
    <property type="match status" value="1"/>
</dbReference>
<evidence type="ECO:0000256" key="2">
    <source>
        <dbReference type="ARBA" id="ARBA00021245"/>
    </source>
</evidence>
<evidence type="ECO:0000259" key="7">
    <source>
        <dbReference type="SMART" id="SM00421"/>
    </source>
</evidence>
<dbReference type="Gene3D" id="1.10.10.10">
    <property type="entry name" value="Winged helix-like DNA-binding domain superfamily/Winged helix DNA-binding domain"/>
    <property type="match status" value="1"/>
</dbReference>
<evidence type="ECO:0000256" key="6">
    <source>
        <dbReference type="SAM" id="MobiDB-lite"/>
    </source>
</evidence>
<feature type="region of interest" description="Disordered" evidence="6">
    <location>
        <begin position="1"/>
        <end position="37"/>
    </location>
</feature>
<evidence type="ECO:0000256" key="5">
    <source>
        <dbReference type="ARBA" id="ARBA00024701"/>
    </source>
</evidence>
<keyword evidence="9" id="KW-1185">Reference proteome</keyword>
<dbReference type="Pfam" id="PF04542">
    <property type="entry name" value="Sigma70_r2"/>
    <property type="match status" value="1"/>
</dbReference>
<evidence type="ECO:0000256" key="4">
    <source>
        <dbReference type="ARBA" id="ARBA00023163"/>
    </source>
</evidence>
<dbReference type="SUPFAM" id="SSF88946">
    <property type="entry name" value="Sigma2 domain of RNA polymerase sigma factors"/>
    <property type="match status" value="1"/>
</dbReference>
<dbReference type="Gene3D" id="1.10.1740.10">
    <property type="match status" value="1"/>
</dbReference>
<evidence type="ECO:0000256" key="3">
    <source>
        <dbReference type="ARBA" id="ARBA00023015"/>
    </source>
</evidence>
<proteinExistence type="inferred from homology"/>
<evidence type="ECO:0000313" key="8">
    <source>
        <dbReference type="EMBL" id="MDQ0189376.1"/>
    </source>
</evidence>
<dbReference type="InterPro" id="IPR014284">
    <property type="entry name" value="RNA_pol_sigma-70_dom"/>
</dbReference>
<evidence type="ECO:0000256" key="1">
    <source>
        <dbReference type="ARBA" id="ARBA00007788"/>
    </source>
</evidence>
<dbReference type="InterPro" id="IPR050813">
    <property type="entry name" value="Sigma-70_Factor"/>
</dbReference>
<organism evidence="8 9">
    <name type="scientific">Alicyclobacillus cycloheptanicus</name>
    <dbReference type="NCBI Taxonomy" id="1457"/>
    <lineage>
        <taxon>Bacteria</taxon>
        <taxon>Bacillati</taxon>
        <taxon>Bacillota</taxon>
        <taxon>Bacilli</taxon>
        <taxon>Bacillales</taxon>
        <taxon>Alicyclobacillaceae</taxon>
        <taxon>Alicyclobacillus</taxon>
    </lineage>
</organism>
<sequence length="229" mass="24728">MEDKQQGKAKAASKGANGVDPSGREPSTADTPMLTEPSAADTLALAARDGDKAAVDQLFADFGRLMRKIAGRYAHLSYEDAVQEAGLALLEAVQLWDPARGVRFAAFAAAKMRGDVRTAMRREWTLQARTLRGRIEAPSDGDDGAVRDRITQTLDASAVADWRVSAASAELQLTLDAAGLSPRERQYVEGALCGYTNAEICRAQGVSSETVKTWRKRAFRKVRGVLTTN</sequence>